<keyword evidence="2" id="KW-1185">Reference proteome</keyword>
<proteinExistence type="predicted"/>
<accession>A0ACC1RGY6</accession>
<name>A0ACC1RGY6_9HYPO</name>
<evidence type="ECO:0000313" key="2">
    <source>
        <dbReference type="Proteomes" id="UP001148629"/>
    </source>
</evidence>
<reference evidence="1" key="1">
    <citation type="submission" date="2022-08" db="EMBL/GenBank/DDBJ databases">
        <title>Genome Sequence of Fusarium decemcellulare.</title>
        <authorList>
            <person name="Buettner E."/>
        </authorList>
    </citation>
    <scope>NUCLEOTIDE SEQUENCE</scope>
    <source>
        <strain evidence="1">Babe19</strain>
    </source>
</reference>
<gene>
    <name evidence="1" type="ORF">NM208_g14179</name>
</gene>
<dbReference type="Proteomes" id="UP001148629">
    <property type="component" value="Unassembled WGS sequence"/>
</dbReference>
<dbReference type="EMBL" id="JANRMS010003186">
    <property type="protein sequence ID" value="KAJ3519297.1"/>
    <property type="molecule type" value="Genomic_DNA"/>
</dbReference>
<comment type="caution">
    <text evidence="1">The sequence shown here is derived from an EMBL/GenBank/DDBJ whole genome shotgun (WGS) entry which is preliminary data.</text>
</comment>
<sequence>MELNERVDIRSGYFCVLEVEQKLEAAEGGEGQKGGDQRSSRVKRILRPQTAVLLPQAREMASHQRADATHCAFQAGGLGLQRSPEVPGEWANRSRRAIGNRQQRTAKQPGPATLQQQHLTAYSRTREKSTEGVCRCPPLATPPQTSSRRQHPLTTQQCGHWVRTAEQNASRRMP</sequence>
<evidence type="ECO:0000313" key="1">
    <source>
        <dbReference type="EMBL" id="KAJ3519297.1"/>
    </source>
</evidence>
<protein>
    <submittedName>
        <fullName evidence="1">Uncharacterized protein</fullName>
    </submittedName>
</protein>
<organism evidence="1 2">
    <name type="scientific">Fusarium decemcellulare</name>
    <dbReference type="NCBI Taxonomy" id="57161"/>
    <lineage>
        <taxon>Eukaryota</taxon>
        <taxon>Fungi</taxon>
        <taxon>Dikarya</taxon>
        <taxon>Ascomycota</taxon>
        <taxon>Pezizomycotina</taxon>
        <taxon>Sordariomycetes</taxon>
        <taxon>Hypocreomycetidae</taxon>
        <taxon>Hypocreales</taxon>
        <taxon>Nectriaceae</taxon>
        <taxon>Fusarium</taxon>
        <taxon>Fusarium decemcellulare species complex</taxon>
    </lineage>
</organism>